<protein>
    <submittedName>
        <fullName evidence="1">Uncharacterized protein</fullName>
    </submittedName>
</protein>
<reference key="2">
    <citation type="submission" date="2011-05" db="EMBL/GenBank/DDBJ databases">
        <title>The Genome Sequence of Magnaporthe oryzae 70-15.</title>
        <authorList>
            <consortium name="The Broad Institute Genome Sequencing Platform"/>
            <person name="Ma L.-J."/>
            <person name="Dead R."/>
            <person name="Young S.K."/>
            <person name="Zeng Q."/>
            <person name="Gargeya S."/>
            <person name="Fitzgerald M."/>
            <person name="Haas B."/>
            <person name="Abouelleil A."/>
            <person name="Alvarado L."/>
            <person name="Arachchi H.M."/>
            <person name="Berlin A."/>
            <person name="Brown A."/>
            <person name="Chapman S.B."/>
            <person name="Chen Z."/>
            <person name="Dunbar C."/>
            <person name="Freedman E."/>
            <person name="Gearin G."/>
            <person name="Gellesch M."/>
            <person name="Goldberg J."/>
            <person name="Griggs A."/>
            <person name="Gujja S."/>
            <person name="Heiman D."/>
            <person name="Howarth C."/>
            <person name="Larson L."/>
            <person name="Lui A."/>
            <person name="MacDonald P.J.P."/>
            <person name="Mehta T."/>
            <person name="Montmayeur A."/>
            <person name="Murphy C."/>
            <person name="Neiman D."/>
            <person name="Pearson M."/>
            <person name="Priest M."/>
            <person name="Roberts A."/>
            <person name="Saif S."/>
            <person name="Shea T."/>
            <person name="Shenoy N."/>
            <person name="Sisk P."/>
            <person name="Stolte C."/>
            <person name="Sykes S."/>
            <person name="Yandava C."/>
            <person name="Wortman J."/>
            <person name="Nusbaum C."/>
            <person name="Birren B."/>
        </authorList>
    </citation>
    <scope>NUCLEOTIDE SEQUENCE</scope>
    <source>
        <strain>70-15</strain>
    </source>
</reference>
<evidence type="ECO:0000313" key="2">
    <source>
        <dbReference type="Proteomes" id="UP000009058"/>
    </source>
</evidence>
<gene>
    <name evidence="1" type="ORF">MGG_17807</name>
</gene>
<dbReference type="Proteomes" id="UP000009058">
    <property type="component" value="Chromosome 6"/>
</dbReference>
<organism evidence="1 2">
    <name type="scientific">Pyricularia oryzae (strain 70-15 / ATCC MYA-4617 / FGSC 8958)</name>
    <name type="common">Rice blast fungus</name>
    <name type="synonym">Magnaporthe oryzae</name>
    <dbReference type="NCBI Taxonomy" id="242507"/>
    <lineage>
        <taxon>Eukaryota</taxon>
        <taxon>Fungi</taxon>
        <taxon>Dikarya</taxon>
        <taxon>Ascomycota</taxon>
        <taxon>Pezizomycotina</taxon>
        <taxon>Sordariomycetes</taxon>
        <taxon>Sordariomycetidae</taxon>
        <taxon>Magnaporthales</taxon>
        <taxon>Pyriculariaceae</taxon>
        <taxon>Pyricularia</taxon>
    </lineage>
</organism>
<dbReference type="VEuPathDB" id="FungiDB:MGG_17807"/>
<reference evidence="1 2" key="1">
    <citation type="journal article" date="2005" name="Nature">
        <title>The genome sequence of the rice blast fungus Magnaporthe grisea.</title>
        <authorList>
            <person name="Dean R.A."/>
            <person name="Talbot N.J."/>
            <person name="Ebbole D.J."/>
            <person name="Farman M.L."/>
            <person name="Mitchell T.K."/>
            <person name="Orbach M.J."/>
            <person name="Thon M."/>
            <person name="Kulkarni R."/>
            <person name="Xu J.R."/>
            <person name="Pan H."/>
            <person name="Read N.D."/>
            <person name="Lee Y.H."/>
            <person name="Carbone I."/>
            <person name="Brown D."/>
            <person name="Oh Y.Y."/>
            <person name="Donofrio N."/>
            <person name="Jeong J.S."/>
            <person name="Soanes D.M."/>
            <person name="Djonovic S."/>
            <person name="Kolomiets E."/>
            <person name="Rehmeyer C."/>
            <person name="Li W."/>
            <person name="Harding M."/>
            <person name="Kim S."/>
            <person name="Lebrun M.H."/>
            <person name="Bohnert H."/>
            <person name="Coughlan S."/>
            <person name="Butler J."/>
            <person name="Calvo S."/>
            <person name="Ma L.J."/>
            <person name="Nicol R."/>
            <person name="Purcell S."/>
            <person name="Nusbaum C."/>
            <person name="Galagan J.E."/>
            <person name="Birren B.W."/>
        </authorList>
    </citation>
    <scope>NUCLEOTIDE SEQUENCE [LARGE SCALE GENOMIC DNA]</scope>
    <source>
        <strain evidence="2">70-15 / ATCC MYA-4617 / FGSC 8958</strain>
    </source>
</reference>
<dbReference type="GeneID" id="12987259"/>
<accession>G4NI61</accession>
<dbReference type="EMBL" id="CM001236">
    <property type="protein sequence ID" value="EHA47921.1"/>
    <property type="molecule type" value="Genomic_DNA"/>
</dbReference>
<dbReference type="HOGENOM" id="CLU_3032862_0_0_1"/>
<dbReference type="AlphaFoldDB" id="G4NI61"/>
<name>G4NI61_PYRO7</name>
<dbReference type="KEGG" id="mgr:MGG_17807"/>
<keyword evidence="2" id="KW-1185">Reference proteome</keyword>
<sequence length="55" mass="5937">METCHCGPQLVLLRDYMSSEIPIEDSAVRAGCSQLISSFNALSVARGNVFDTESS</sequence>
<evidence type="ECO:0000313" key="1">
    <source>
        <dbReference type="EMBL" id="EHA47921.1"/>
    </source>
</evidence>
<dbReference type="InParanoid" id="G4NI61"/>
<proteinExistence type="predicted"/>
<dbReference type="RefSeq" id="XP_003720288.1">
    <property type="nucleotide sequence ID" value="XM_003720240.1"/>
</dbReference>